<keyword evidence="3" id="KW-0378">Hydrolase</keyword>
<dbReference type="InterPro" id="IPR051453">
    <property type="entry name" value="MBL_Glyoxalase_II"/>
</dbReference>
<comment type="function">
    <text evidence="6">Counteracts the endogenous Pycsar antiviral defense system. Phosphodiesterase that enables metal-dependent hydrolysis of host cyclic nucleotide Pycsar defense signals such as cCMP and cUMP.</text>
</comment>
<dbReference type="Pfam" id="PF00753">
    <property type="entry name" value="Lactamase_B"/>
    <property type="match status" value="1"/>
</dbReference>
<dbReference type="PANTHER" id="PTHR46233:SF3">
    <property type="entry name" value="HYDROXYACYLGLUTATHIONE HYDROLASE GLOC"/>
    <property type="match status" value="1"/>
</dbReference>
<keyword evidence="4" id="KW-0862">Zinc</keyword>
<sequence length="226" mass="25398">MTTSEYKVYPIKSSYGGFINYSYIVIDAHTQEAAVIDPSWDLASILNILEAESAELTHILLTHSHPDHVHLVQALLDRFDPKVYMGAAEIEFFNYQCANLHAVKDQDTILLGSTLISCIHTPGHTPGSICFSLKNCIFTGDTLFAEGCGICSERGGDPALMYHSLQTIRNRVHPSVHVYPAHSFGVEPGQKLYLVLERNIYFNIFDEEQFVAFRMRKNQPDAKSFV</sequence>
<dbReference type="InterPro" id="IPR001279">
    <property type="entry name" value="Metallo-B-lactamas"/>
</dbReference>
<comment type="catalytic activity">
    <reaction evidence="5">
        <text>3',5'-cyclic CMP + H2O = CMP + H(+)</text>
        <dbReference type="Rhea" id="RHEA:72675"/>
        <dbReference type="ChEBI" id="CHEBI:15377"/>
        <dbReference type="ChEBI" id="CHEBI:15378"/>
        <dbReference type="ChEBI" id="CHEBI:58003"/>
        <dbReference type="ChEBI" id="CHEBI:60377"/>
    </reaction>
    <physiologicalReaction direction="left-to-right" evidence="5">
        <dbReference type="Rhea" id="RHEA:72676"/>
    </physiologicalReaction>
</comment>
<evidence type="ECO:0000256" key="1">
    <source>
        <dbReference type="ARBA" id="ARBA00001947"/>
    </source>
</evidence>
<evidence type="ECO:0000256" key="5">
    <source>
        <dbReference type="ARBA" id="ARBA00034221"/>
    </source>
</evidence>
<feature type="domain" description="Metallo-beta-lactamase" evidence="8">
    <location>
        <begin position="19"/>
        <end position="182"/>
    </location>
</feature>
<dbReference type="InterPro" id="IPR036866">
    <property type="entry name" value="RibonucZ/Hydroxyglut_hydro"/>
</dbReference>
<comment type="cofactor">
    <cofactor evidence="1">
        <name>Zn(2+)</name>
        <dbReference type="ChEBI" id="CHEBI:29105"/>
    </cofactor>
</comment>
<evidence type="ECO:0000256" key="4">
    <source>
        <dbReference type="ARBA" id="ARBA00022833"/>
    </source>
</evidence>
<dbReference type="SUPFAM" id="SSF56281">
    <property type="entry name" value="Metallo-hydrolase/oxidoreductase"/>
    <property type="match status" value="1"/>
</dbReference>
<dbReference type="CDD" id="cd16275">
    <property type="entry name" value="BaeB-like_MBL-fold"/>
    <property type="match status" value="1"/>
</dbReference>
<dbReference type="AlphaFoldDB" id="A0AAU8NI38"/>
<evidence type="ECO:0000256" key="2">
    <source>
        <dbReference type="ARBA" id="ARBA00022723"/>
    </source>
</evidence>
<dbReference type="RefSeq" id="WP_366296271.1">
    <property type="nucleotide sequence ID" value="NZ_CP159992.1"/>
</dbReference>
<keyword evidence="2" id="KW-0479">Metal-binding</keyword>
<name>A0AAU8NI38_9BACL</name>
<evidence type="ECO:0000256" key="6">
    <source>
        <dbReference type="ARBA" id="ARBA00034301"/>
    </source>
</evidence>
<dbReference type="EMBL" id="CP159992">
    <property type="protein sequence ID" value="XCP97608.1"/>
    <property type="molecule type" value="Genomic_DNA"/>
</dbReference>
<accession>A0AAU8NI38</accession>
<evidence type="ECO:0000256" key="3">
    <source>
        <dbReference type="ARBA" id="ARBA00022801"/>
    </source>
</evidence>
<comment type="catalytic activity">
    <reaction evidence="7">
        <text>3',5'-cyclic UMP + H2O = UMP + H(+)</text>
        <dbReference type="Rhea" id="RHEA:70575"/>
        <dbReference type="ChEBI" id="CHEBI:15377"/>
        <dbReference type="ChEBI" id="CHEBI:15378"/>
        <dbReference type="ChEBI" id="CHEBI:57865"/>
        <dbReference type="ChEBI" id="CHEBI:184387"/>
    </reaction>
    <physiologicalReaction direction="left-to-right" evidence="7">
        <dbReference type="Rhea" id="RHEA:70576"/>
    </physiologicalReaction>
</comment>
<dbReference type="SMART" id="SM00849">
    <property type="entry name" value="Lactamase_B"/>
    <property type="match status" value="1"/>
</dbReference>
<dbReference type="Gene3D" id="3.60.15.10">
    <property type="entry name" value="Ribonuclease Z/Hydroxyacylglutathione hydrolase-like"/>
    <property type="match status" value="1"/>
</dbReference>
<reference evidence="9" key="1">
    <citation type="submission" date="2024-05" db="EMBL/GenBank/DDBJ databases">
        <title>Draft genome assemblies of 36 bacteria isolated from hibernating arctic ground squirrels.</title>
        <authorList>
            <person name="McKee H."/>
            <person name="Mullen L."/>
            <person name="Drown D.M."/>
            <person name="Duddleston K.N."/>
        </authorList>
    </citation>
    <scope>NUCLEOTIDE SEQUENCE</scope>
    <source>
        <strain evidence="9">AN1007</strain>
    </source>
</reference>
<dbReference type="GO" id="GO:0016787">
    <property type="term" value="F:hydrolase activity"/>
    <property type="evidence" value="ECO:0007669"/>
    <property type="project" value="UniProtKB-KW"/>
</dbReference>
<proteinExistence type="predicted"/>
<dbReference type="GO" id="GO:0046872">
    <property type="term" value="F:metal ion binding"/>
    <property type="evidence" value="ECO:0007669"/>
    <property type="project" value="UniProtKB-KW"/>
</dbReference>
<evidence type="ECO:0000313" key="9">
    <source>
        <dbReference type="EMBL" id="XCP97608.1"/>
    </source>
</evidence>
<dbReference type="PANTHER" id="PTHR46233">
    <property type="entry name" value="HYDROXYACYLGLUTATHIONE HYDROLASE GLOC"/>
    <property type="match status" value="1"/>
</dbReference>
<gene>
    <name evidence="9" type="ORF">ABXS70_13300</name>
</gene>
<evidence type="ECO:0000256" key="7">
    <source>
        <dbReference type="ARBA" id="ARBA00048505"/>
    </source>
</evidence>
<evidence type="ECO:0000259" key="8">
    <source>
        <dbReference type="SMART" id="SM00849"/>
    </source>
</evidence>
<protein>
    <submittedName>
        <fullName evidence="9">MBL fold metallo-hydrolase</fullName>
    </submittedName>
</protein>
<organism evidence="9">
    <name type="scientific">Paenibacillus sp. AN1007</name>
    <dbReference type="NCBI Taxonomy" id="3151385"/>
    <lineage>
        <taxon>Bacteria</taxon>
        <taxon>Bacillati</taxon>
        <taxon>Bacillota</taxon>
        <taxon>Bacilli</taxon>
        <taxon>Bacillales</taxon>
        <taxon>Paenibacillaceae</taxon>
        <taxon>Paenibacillus</taxon>
    </lineage>
</organism>